<proteinExistence type="predicted"/>
<reference evidence="9" key="2">
    <citation type="submission" date="2015-01" db="EMBL/GenBank/DDBJ databases">
        <title>Evolutionary Origins and Diversification of the Mycorrhizal Mutualists.</title>
        <authorList>
            <consortium name="DOE Joint Genome Institute"/>
            <consortium name="Mycorrhizal Genomics Consortium"/>
            <person name="Kohler A."/>
            <person name="Kuo A."/>
            <person name="Nagy L.G."/>
            <person name="Floudas D."/>
            <person name="Copeland A."/>
            <person name="Barry K.W."/>
            <person name="Cichocki N."/>
            <person name="Veneault-Fourrey C."/>
            <person name="LaButti K."/>
            <person name="Lindquist E.A."/>
            <person name="Lipzen A."/>
            <person name="Lundell T."/>
            <person name="Morin E."/>
            <person name="Murat C."/>
            <person name="Riley R."/>
            <person name="Ohm R."/>
            <person name="Sun H."/>
            <person name="Tunlid A."/>
            <person name="Henrissat B."/>
            <person name="Grigoriev I.V."/>
            <person name="Hibbett D.S."/>
            <person name="Martin F."/>
        </authorList>
    </citation>
    <scope>NUCLEOTIDE SEQUENCE [LARGE SCALE GENOMIC DNA]</scope>
    <source>
        <strain evidence="9">MUT 4182</strain>
    </source>
</reference>
<organism evidence="8 9">
    <name type="scientific">Tulasnella calospora MUT 4182</name>
    <dbReference type="NCBI Taxonomy" id="1051891"/>
    <lineage>
        <taxon>Eukaryota</taxon>
        <taxon>Fungi</taxon>
        <taxon>Dikarya</taxon>
        <taxon>Basidiomycota</taxon>
        <taxon>Agaricomycotina</taxon>
        <taxon>Agaricomycetes</taxon>
        <taxon>Cantharellales</taxon>
        <taxon>Tulasnellaceae</taxon>
        <taxon>Tulasnella</taxon>
    </lineage>
</organism>
<protein>
    <recommendedName>
        <fullName evidence="7">TECPR1-like DysF domain-containing protein</fullName>
    </recommendedName>
</protein>
<dbReference type="PANTHER" id="PTHR31679">
    <property type="entry name" value="PEROXISOMAL MEMBRANE PROTEIN PEX30-RELATED"/>
    <property type="match status" value="1"/>
</dbReference>
<evidence type="ECO:0000256" key="1">
    <source>
        <dbReference type="ARBA" id="ARBA00004308"/>
    </source>
</evidence>
<evidence type="ECO:0000256" key="2">
    <source>
        <dbReference type="ARBA" id="ARBA00022692"/>
    </source>
</evidence>
<feature type="region of interest" description="Disordered" evidence="5">
    <location>
        <begin position="383"/>
        <end position="429"/>
    </location>
</feature>
<feature type="transmembrane region" description="Helical" evidence="6">
    <location>
        <begin position="157"/>
        <end position="180"/>
    </location>
</feature>
<evidence type="ECO:0000313" key="9">
    <source>
        <dbReference type="Proteomes" id="UP000054248"/>
    </source>
</evidence>
<dbReference type="GO" id="GO:0012505">
    <property type="term" value="C:endomembrane system"/>
    <property type="evidence" value="ECO:0007669"/>
    <property type="project" value="UniProtKB-SubCell"/>
</dbReference>
<feature type="compositionally biased region" description="Basic and acidic residues" evidence="5">
    <location>
        <begin position="484"/>
        <end position="495"/>
    </location>
</feature>
<keyword evidence="4 6" id="KW-0472">Membrane</keyword>
<evidence type="ECO:0000256" key="6">
    <source>
        <dbReference type="SAM" id="Phobius"/>
    </source>
</evidence>
<dbReference type="STRING" id="1051891.A0A0C3L6V2"/>
<feature type="compositionally biased region" description="Polar residues" evidence="5">
    <location>
        <begin position="387"/>
        <end position="398"/>
    </location>
</feature>
<dbReference type="HOGENOM" id="CLU_025142_0_0_1"/>
<dbReference type="Pfam" id="PF06398">
    <property type="entry name" value="Pex24p"/>
    <property type="match status" value="1"/>
</dbReference>
<keyword evidence="3 6" id="KW-1133">Transmembrane helix</keyword>
<dbReference type="OrthoDB" id="5586090at2759"/>
<evidence type="ECO:0000256" key="4">
    <source>
        <dbReference type="ARBA" id="ARBA00023136"/>
    </source>
</evidence>
<dbReference type="GO" id="GO:0005778">
    <property type="term" value="C:peroxisomal membrane"/>
    <property type="evidence" value="ECO:0007669"/>
    <property type="project" value="TreeGrafter"/>
</dbReference>
<dbReference type="Proteomes" id="UP000054248">
    <property type="component" value="Unassembled WGS sequence"/>
</dbReference>
<dbReference type="AlphaFoldDB" id="A0A0C3L6V2"/>
<evidence type="ECO:0000256" key="5">
    <source>
        <dbReference type="SAM" id="MobiDB-lite"/>
    </source>
</evidence>
<evidence type="ECO:0000313" key="8">
    <source>
        <dbReference type="EMBL" id="KIO29588.1"/>
    </source>
</evidence>
<accession>A0A0C3L6V2</accession>
<gene>
    <name evidence="8" type="ORF">M407DRAFT_167393</name>
</gene>
<dbReference type="GO" id="GO:0007031">
    <property type="term" value="P:peroxisome organization"/>
    <property type="evidence" value="ECO:0007669"/>
    <property type="project" value="UniProtKB-ARBA"/>
</dbReference>
<reference evidence="8 9" key="1">
    <citation type="submission" date="2014-04" db="EMBL/GenBank/DDBJ databases">
        <authorList>
            <consortium name="DOE Joint Genome Institute"/>
            <person name="Kuo A."/>
            <person name="Girlanda M."/>
            <person name="Perotto S."/>
            <person name="Kohler A."/>
            <person name="Nagy L.G."/>
            <person name="Floudas D."/>
            <person name="Copeland A."/>
            <person name="Barry K.W."/>
            <person name="Cichocki N."/>
            <person name="Veneault-Fourrey C."/>
            <person name="LaButti K."/>
            <person name="Lindquist E.A."/>
            <person name="Lipzen A."/>
            <person name="Lundell T."/>
            <person name="Morin E."/>
            <person name="Murat C."/>
            <person name="Sun H."/>
            <person name="Tunlid A."/>
            <person name="Henrissat B."/>
            <person name="Grigoriev I.V."/>
            <person name="Hibbett D.S."/>
            <person name="Martin F."/>
            <person name="Nordberg H.P."/>
            <person name="Cantor M.N."/>
            <person name="Hua S.X."/>
        </authorList>
    </citation>
    <scope>NUCLEOTIDE SEQUENCE [LARGE SCALE GENOMIC DNA]</scope>
    <source>
        <strain evidence="8 9">MUT 4182</strain>
    </source>
</reference>
<keyword evidence="9" id="KW-1185">Reference proteome</keyword>
<feature type="domain" description="TECPR1-like DysF" evidence="7">
    <location>
        <begin position="16"/>
        <end position="461"/>
    </location>
</feature>
<evidence type="ECO:0000259" key="7">
    <source>
        <dbReference type="Pfam" id="PF06398"/>
    </source>
</evidence>
<dbReference type="InterPro" id="IPR010482">
    <property type="entry name" value="TECPR1-like_DysF"/>
</dbReference>
<feature type="transmembrane region" description="Helical" evidence="6">
    <location>
        <begin position="57"/>
        <end position="78"/>
    </location>
</feature>
<evidence type="ECO:0000256" key="3">
    <source>
        <dbReference type="ARBA" id="ARBA00022989"/>
    </source>
</evidence>
<dbReference type="InterPro" id="IPR052646">
    <property type="entry name" value="Peroxisomal_PEX28-32"/>
</dbReference>
<feature type="region of interest" description="Disordered" evidence="5">
    <location>
        <begin position="476"/>
        <end position="524"/>
    </location>
</feature>
<name>A0A0C3L6V2_9AGAM</name>
<sequence length="537" mass="58843">MANPPASPPPQVSMYTLVSNTPAPVVRLLVELAPVIRLLRDISEIVSWKAGRSSEGWLVVAGLWLACLTAGFGVRYLLPAILLLPLATKHLTPRIPFLRRWTSRHNAPPPTTESALSQTIADINIIQSLLPRLPPLPQSFPPPRSLLRIAVVIHPTYIIVVRLISVQVLVALAGTLVLTWRSPWAKTSRNVLKRSGWVQWGLHRVWITLSGLPESTPTFGSGTQALSVSSDANKAAVTAPAKQYDLPQPAHIRFQFTVFENQRWWMGLDFTHALVPGERPSWCSPPPHMVPLPPPGSLSLPAPTTVFLPVTTTSAGEPAPTGLRMKRTCKWKWEDSDWYVTVRTLGRDGVLHEERLKTEPPLDVDAQPSGNAARLVDAVGKGLRRAQTASGQEGSPTRDSGIFHFDGITSGANGGDKSSKAFPSDTDQTDAEGWVYADNKWEGGSGVRGRGKYTRYRRWTRIAVLEETIELVEGGDLTELPTTPERRASHDRPQVDTDVQFQPQNLAKASPISPGTTTAESFSLRERLSKLTAATHS</sequence>
<dbReference type="EMBL" id="KN822981">
    <property type="protein sequence ID" value="KIO29588.1"/>
    <property type="molecule type" value="Genomic_DNA"/>
</dbReference>
<feature type="compositionally biased region" description="Polar residues" evidence="5">
    <location>
        <begin position="497"/>
        <end position="521"/>
    </location>
</feature>
<keyword evidence="2 6" id="KW-0812">Transmembrane</keyword>
<dbReference type="PANTHER" id="PTHR31679:SF2">
    <property type="entry name" value="PEROXISOMAL MEMBRANE PROTEIN PEX30-RELATED"/>
    <property type="match status" value="1"/>
</dbReference>
<comment type="subcellular location">
    <subcellularLocation>
        <location evidence="1">Endomembrane system</location>
    </subcellularLocation>
</comment>